<dbReference type="InterPro" id="IPR052730">
    <property type="entry name" value="Sugar_ABC_transporter"/>
</dbReference>
<name>A0A1G6SBI2_9PSEU</name>
<dbReference type="InterPro" id="IPR000515">
    <property type="entry name" value="MetI-like"/>
</dbReference>
<dbReference type="SUPFAM" id="SSF161098">
    <property type="entry name" value="MetI-like"/>
    <property type="match status" value="1"/>
</dbReference>
<keyword evidence="4 5" id="KW-0472">Membrane</keyword>
<comment type="similarity">
    <text evidence="5">Belongs to the binding-protein-dependent transport system permease family.</text>
</comment>
<feature type="transmembrane region" description="Helical" evidence="5">
    <location>
        <begin position="177"/>
        <end position="195"/>
    </location>
</feature>
<comment type="subcellular location">
    <subcellularLocation>
        <location evidence="5">Cell membrane</location>
        <topology evidence="5">Multi-pass membrane protein</topology>
    </subcellularLocation>
    <subcellularLocation>
        <location evidence="1">Membrane</location>
        <topology evidence="1">Multi-pass membrane protein</topology>
    </subcellularLocation>
</comment>
<dbReference type="Gene3D" id="1.10.3720.10">
    <property type="entry name" value="MetI-like"/>
    <property type="match status" value="1"/>
</dbReference>
<feature type="domain" description="ABC transmembrane type-1" evidence="6">
    <location>
        <begin position="87"/>
        <end position="292"/>
    </location>
</feature>
<evidence type="ECO:0000256" key="1">
    <source>
        <dbReference type="ARBA" id="ARBA00004141"/>
    </source>
</evidence>
<feature type="transmembrane region" description="Helical" evidence="5">
    <location>
        <begin position="216"/>
        <end position="235"/>
    </location>
</feature>
<evidence type="ECO:0000259" key="6">
    <source>
        <dbReference type="PROSITE" id="PS50928"/>
    </source>
</evidence>
<feature type="transmembrane region" description="Helical" evidence="5">
    <location>
        <begin position="124"/>
        <end position="144"/>
    </location>
</feature>
<feature type="transmembrane region" description="Helical" evidence="5">
    <location>
        <begin position="21"/>
        <end position="40"/>
    </location>
</feature>
<reference evidence="8" key="1">
    <citation type="submission" date="2016-10" db="EMBL/GenBank/DDBJ databases">
        <authorList>
            <person name="Varghese N."/>
            <person name="Submissions S."/>
        </authorList>
    </citation>
    <scope>NUCLEOTIDE SEQUENCE [LARGE SCALE GENOMIC DNA]</scope>
    <source>
        <strain evidence="8">IBRC-M 10403</strain>
    </source>
</reference>
<evidence type="ECO:0000313" key="7">
    <source>
        <dbReference type="EMBL" id="SDD13566.1"/>
    </source>
</evidence>
<sequence>MTAVLSRPPSDRRAGSARLGALLVAPTVLVLAVVVAYPTVQAVWQSLYGARGIDPESGFVDDTEPFVGLDNYAVLFTSAGDRFWNALANTVFLTGTSVALEIVLGVGMALIMHQALRGRGLVRAGILIPWAIPTAIVALLWRWIFNADGLANAILPGQVLWTSEGLHAKLAVVFADVWKTAPFVGLLVLAGLQVIPKEVDEAARVDGAGSWRRLRSITLPLVKPALLVAVLFRVLDALRMFDMPYVLIGARKESVETLSMLAHDEASNVRFGPGAAYAVILFVFVFLVAFAFVKLLGADVVGDAGKGVRSRKTRRAKVIA</sequence>
<dbReference type="AlphaFoldDB" id="A0A1G6SBI2"/>
<dbReference type="Pfam" id="PF00528">
    <property type="entry name" value="BPD_transp_1"/>
    <property type="match status" value="1"/>
</dbReference>
<dbReference type="Proteomes" id="UP000199501">
    <property type="component" value="Unassembled WGS sequence"/>
</dbReference>
<dbReference type="GO" id="GO:0005886">
    <property type="term" value="C:plasma membrane"/>
    <property type="evidence" value="ECO:0007669"/>
    <property type="project" value="UniProtKB-SubCell"/>
</dbReference>
<evidence type="ECO:0000256" key="3">
    <source>
        <dbReference type="ARBA" id="ARBA00022989"/>
    </source>
</evidence>
<keyword evidence="5" id="KW-0813">Transport</keyword>
<keyword evidence="3 5" id="KW-1133">Transmembrane helix</keyword>
<dbReference type="CDD" id="cd06261">
    <property type="entry name" value="TM_PBP2"/>
    <property type="match status" value="1"/>
</dbReference>
<dbReference type="PROSITE" id="PS50928">
    <property type="entry name" value="ABC_TM1"/>
    <property type="match status" value="1"/>
</dbReference>
<feature type="transmembrane region" description="Helical" evidence="5">
    <location>
        <begin position="275"/>
        <end position="296"/>
    </location>
</feature>
<evidence type="ECO:0000256" key="2">
    <source>
        <dbReference type="ARBA" id="ARBA00022692"/>
    </source>
</evidence>
<organism evidence="7 8">
    <name type="scientific">Actinokineospora iranica</name>
    <dbReference type="NCBI Taxonomy" id="1271860"/>
    <lineage>
        <taxon>Bacteria</taxon>
        <taxon>Bacillati</taxon>
        <taxon>Actinomycetota</taxon>
        <taxon>Actinomycetes</taxon>
        <taxon>Pseudonocardiales</taxon>
        <taxon>Pseudonocardiaceae</taxon>
        <taxon>Actinokineospora</taxon>
    </lineage>
</organism>
<proteinExistence type="inferred from homology"/>
<dbReference type="PANTHER" id="PTHR43759">
    <property type="entry name" value="TREHALOSE TRANSPORT SYSTEM PERMEASE PROTEIN SUGA"/>
    <property type="match status" value="1"/>
</dbReference>
<evidence type="ECO:0000256" key="5">
    <source>
        <dbReference type="RuleBase" id="RU363032"/>
    </source>
</evidence>
<evidence type="ECO:0000313" key="8">
    <source>
        <dbReference type="Proteomes" id="UP000199501"/>
    </source>
</evidence>
<dbReference type="InterPro" id="IPR035906">
    <property type="entry name" value="MetI-like_sf"/>
</dbReference>
<evidence type="ECO:0000256" key="4">
    <source>
        <dbReference type="ARBA" id="ARBA00023136"/>
    </source>
</evidence>
<dbReference type="OrthoDB" id="34224at2"/>
<dbReference type="GO" id="GO:0055085">
    <property type="term" value="P:transmembrane transport"/>
    <property type="evidence" value="ECO:0007669"/>
    <property type="project" value="InterPro"/>
</dbReference>
<keyword evidence="2 5" id="KW-0812">Transmembrane</keyword>
<protein>
    <submittedName>
        <fullName evidence="7">Carbohydrate ABC transporter membrane protein 1, CUT1 family</fullName>
    </submittedName>
</protein>
<dbReference type="EMBL" id="FMZZ01000007">
    <property type="protein sequence ID" value="SDD13566.1"/>
    <property type="molecule type" value="Genomic_DNA"/>
</dbReference>
<accession>A0A1G6SBI2</accession>
<dbReference type="STRING" id="1271860.SAMN05216174_107304"/>
<dbReference type="PANTHER" id="PTHR43759:SF1">
    <property type="entry name" value="GLUCOSE IMPORT SYSTEM PERMEASE PROTEIN GLCT"/>
    <property type="match status" value="1"/>
</dbReference>
<gene>
    <name evidence="7" type="ORF">SAMN05216174_107304</name>
</gene>
<dbReference type="RefSeq" id="WP_091451586.1">
    <property type="nucleotide sequence ID" value="NZ_FMZZ01000007.1"/>
</dbReference>
<feature type="transmembrane region" description="Helical" evidence="5">
    <location>
        <begin position="91"/>
        <end position="112"/>
    </location>
</feature>
<keyword evidence="8" id="KW-1185">Reference proteome</keyword>